<gene>
    <name evidence="3" type="ORF">CTA1_11325</name>
</gene>
<dbReference type="Proteomes" id="UP000310108">
    <property type="component" value="Unassembled WGS sequence"/>
</dbReference>
<evidence type="ECO:0000256" key="1">
    <source>
        <dbReference type="PROSITE-ProRule" id="PRU00175"/>
    </source>
</evidence>
<evidence type="ECO:0000313" key="3">
    <source>
        <dbReference type="EMBL" id="TKW49104.1"/>
    </source>
</evidence>
<keyword evidence="1" id="KW-0862">Zinc</keyword>
<comment type="caution">
    <text evidence="3">The sequence shown here is derived from an EMBL/GenBank/DDBJ whole genome shotgun (WGS) entry which is preliminary data.</text>
</comment>
<dbReference type="SUPFAM" id="SSF57850">
    <property type="entry name" value="RING/U-box"/>
    <property type="match status" value="1"/>
</dbReference>
<dbReference type="InterPro" id="IPR001841">
    <property type="entry name" value="Znf_RING"/>
</dbReference>
<protein>
    <recommendedName>
        <fullName evidence="2">RING-type domain-containing protein</fullName>
    </recommendedName>
</protein>
<organism evidence="3 4">
    <name type="scientific">Colletotrichum tanaceti</name>
    <dbReference type="NCBI Taxonomy" id="1306861"/>
    <lineage>
        <taxon>Eukaryota</taxon>
        <taxon>Fungi</taxon>
        <taxon>Dikarya</taxon>
        <taxon>Ascomycota</taxon>
        <taxon>Pezizomycotina</taxon>
        <taxon>Sordariomycetes</taxon>
        <taxon>Hypocreomycetidae</taxon>
        <taxon>Glomerellales</taxon>
        <taxon>Glomerellaceae</taxon>
        <taxon>Colletotrichum</taxon>
        <taxon>Colletotrichum destructivum species complex</taxon>
    </lineage>
</organism>
<dbReference type="GO" id="GO:0008270">
    <property type="term" value="F:zinc ion binding"/>
    <property type="evidence" value="ECO:0007669"/>
    <property type="project" value="UniProtKB-KW"/>
</dbReference>
<keyword evidence="1" id="KW-0863">Zinc-finger</keyword>
<accession>A0A4U6X281</accession>
<keyword evidence="4" id="KW-1185">Reference proteome</keyword>
<keyword evidence="1" id="KW-0479">Metal-binding</keyword>
<reference evidence="3 4" key="1">
    <citation type="journal article" date="2019" name="PLoS ONE">
        <title>Comparative genome analysis indicates high evolutionary potential of pathogenicity genes in Colletotrichum tanaceti.</title>
        <authorList>
            <person name="Lelwala R.V."/>
            <person name="Korhonen P.K."/>
            <person name="Young N.D."/>
            <person name="Scott J.B."/>
            <person name="Ades P.A."/>
            <person name="Gasser R.B."/>
            <person name="Taylor P.W.J."/>
        </authorList>
    </citation>
    <scope>NUCLEOTIDE SEQUENCE [LARGE SCALE GENOMIC DNA]</scope>
    <source>
        <strain evidence="3">BRIP57314</strain>
    </source>
</reference>
<feature type="domain" description="RING-type" evidence="2">
    <location>
        <begin position="393"/>
        <end position="458"/>
    </location>
</feature>
<name>A0A4U6X281_9PEZI</name>
<evidence type="ECO:0000259" key="2">
    <source>
        <dbReference type="PROSITE" id="PS50089"/>
    </source>
</evidence>
<evidence type="ECO:0000313" key="4">
    <source>
        <dbReference type="Proteomes" id="UP000310108"/>
    </source>
</evidence>
<dbReference type="OrthoDB" id="8062037at2759"/>
<dbReference type="InterPro" id="IPR013083">
    <property type="entry name" value="Znf_RING/FYVE/PHD"/>
</dbReference>
<dbReference type="AlphaFoldDB" id="A0A4U6X281"/>
<sequence length="486" mass="54552">MCIKHTQFYECPAQFHNPPKKHCVKTNILCSQVFPCPALQWERRVSHYDFMCPGCSGESPAVPRSTPVGDEWARDELQDDAWAQSYLSEYCHSVLLWVRSQWDGAGGGVSETEMAESWFNAFFMERRCKEMDHGVGQCRCDANGPLSYLYNPTAAARRHLTDMAAEKLQRDARVQSPAMQGVLANRHIALSAMCSDKNLHFTDGIARQPFFSERAIKRRRRILQDTLDRASKTAEALVLQNAESAGRSSGGGGGGGGWTAAHTLEMTHVSRRASLVRFMGEVLLYDCGISNSRFSLAMSWLAHVIQVPAWRTQSNVETLEKLARIANSTDQAPTPAKPFTCLVQLIQNYYFGKRADWNGHVMKYKARRTLFDAVTRPVHAERDLRNAQGQAQCPICNECYYELPSVLPHIPHPGVNMFVHGEPACEMKDCGCLFGRRCLFKWITDRRGEEKEIECPSCGKDIPAVEYGLVEASTGYSIKEDQPGEL</sequence>
<proteinExistence type="predicted"/>
<dbReference type="Gene3D" id="3.30.40.10">
    <property type="entry name" value="Zinc/RING finger domain, C3HC4 (zinc finger)"/>
    <property type="match status" value="1"/>
</dbReference>
<dbReference type="PROSITE" id="PS50089">
    <property type="entry name" value="ZF_RING_2"/>
    <property type="match status" value="1"/>
</dbReference>
<dbReference type="EMBL" id="PJEX01000617">
    <property type="protein sequence ID" value="TKW49104.1"/>
    <property type="molecule type" value="Genomic_DNA"/>
</dbReference>